<comment type="caution">
    <text evidence="2">The sequence shown here is derived from an EMBL/GenBank/DDBJ whole genome shotgun (WGS) entry which is preliminary data.</text>
</comment>
<organism evidence="2 3">
    <name type="scientific">Wickerhamiella sorbophila</name>
    <dbReference type="NCBI Taxonomy" id="45607"/>
    <lineage>
        <taxon>Eukaryota</taxon>
        <taxon>Fungi</taxon>
        <taxon>Dikarya</taxon>
        <taxon>Ascomycota</taxon>
        <taxon>Saccharomycotina</taxon>
        <taxon>Dipodascomycetes</taxon>
        <taxon>Dipodascales</taxon>
        <taxon>Trichomonascaceae</taxon>
        <taxon>Wickerhamiella</taxon>
    </lineage>
</organism>
<keyword evidence="3" id="KW-1185">Reference proteome</keyword>
<protein>
    <submittedName>
        <fullName evidence="2">Uncharacterized protein</fullName>
    </submittedName>
</protein>
<name>A0A2T0FMC2_9ASCO</name>
<evidence type="ECO:0000313" key="3">
    <source>
        <dbReference type="Proteomes" id="UP000238350"/>
    </source>
</evidence>
<dbReference type="Proteomes" id="UP000238350">
    <property type="component" value="Unassembled WGS sequence"/>
</dbReference>
<dbReference type="EMBL" id="NDIQ01000022">
    <property type="protein sequence ID" value="PRT56138.1"/>
    <property type="molecule type" value="Genomic_DNA"/>
</dbReference>
<accession>A0A2T0FMC2</accession>
<feature type="region of interest" description="Disordered" evidence="1">
    <location>
        <begin position="1"/>
        <end position="30"/>
    </location>
</feature>
<evidence type="ECO:0000256" key="1">
    <source>
        <dbReference type="SAM" id="MobiDB-lite"/>
    </source>
</evidence>
<feature type="region of interest" description="Disordered" evidence="1">
    <location>
        <begin position="81"/>
        <end position="100"/>
    </location>
</feature>
<proteinExistence type="predicted"/>
<dbReference type="GeneID" id="36517506"/>
<dbReference type="RefSeq" id="XP_024666083.1">
    <property type="nucleotide sequence ID" value="XM_024810315.1"/>
</dbReference>
<gene>
    <name evidence="2" type="ORF">B9G98_03758</name>
</gene>
<evidence type="ECO:0000313" key="2">
    <source>
        <dbReference type="EMBL" id="PRT56138.1"/>
    </source>
</evidence>
<feature type="compositionally biased region" description="Polar residues" evidence="1">
    <location>
        <begin position="87"/>
        <end position="100"/>
    </location>
</feature>
<sequence>MAAPDPDTTPEGDSILDMYGSPLCSTPPKRLFTNDAVEELASFDTSAGDEGSFRTEGPKVKQLREIQKRLSSLAALSADDVSFSSSRGSPNTSLQPVKLSSRSTSISVGYQSPSLTRHTPAEAQLIDTISHARSTLRHDLLVALLERVVADTVSLYTAVSEEDTTARAAVDRVSLSLADFITRYVALTENKPSSLKLD</sequence>
<dbReference type="AlphaFoldDB" id="A0A2T0FMC2"/>
<reference evidence="2 3" key="1">
    <citation type="submission" date="2017-04" db="EMBL/GenBank/DDBJ databases">
        <title>Genome sequencing of [Candida] sorbophila.</title>
        <authorList>
            <person name="Ahn J.O."/>
        </authorList>
    </citation>
    <scope>NUCLEOTIDE SEQUENCE [LARGE SCALE GENOMIC DNA]</scope>
    <source>
        <strain evidence="2 3">DS02</strain>
    </source>
</reference>